<keyword evidence="3 5" id="KW-0347">Helicase</keyword>
<organism evidence="8 9">
    <name type="scientific">Amanita thiersii Skay4041</name>
    <dbReference type="NCBI Taxonomy" id="703135"/>
    <lineage>
        <taxon>Eukaryota</taxon>
        <taxon>Fungi</taxon>
        <taxon>Dikarya</taxon>
        <taxon>Basidiomycota</taxon>
        <taxon>Agaricomycotina</taxon>
        <taxon>Agaricomycetes</taxon>
        <taxon>Agaricomycetidae</taxon>
        <taxon>Agaricales</taxon>
        <taxon>Pluteineae</taxon>
        <taxon>Amanitaceae</taxon>
        <taxon>Amanita</taxon>
    </lineage>
</organism>
<evidence type="ECO:0000313" key="8">
    <source>
        <dbReference type="EMBL" id="PFH50711.1"/>
    </source>
</evidence>
<evidence type="ECO:0000259" key="7">
    <source>
        <dbReference type="PROSITE" id="PS51198"/>
    </source>
</evidence>
<keyword evidence="4 5" id="KW-0067">ATP-binding</keyword>
<accession>A0A2A9NQW5</accession>
<evidence type="ECO:0000256" key="6">
    <source>
        <dbReference type="SAM" id="MobiDB-lite"/>
    </source>
</evidence>
<dbReference type="EMBL" id="KZ301998">
    <property type="protein sequence ID" value="PFH50711.1"/>
    <property type="molecule type" value="Genomic_DNA"/>
</dbReference>
<dbReference type="GO" id="GO:0005524">
    <property type="term" value="F:ATP binding"/>
    <property type="evidence" value="ECO:0007669"/>
    <property type="project" value="UniProtKB-UniRule"/>
</dbReference>
<dbReference type="STRING" id="703135.A0A2A9NQW5"/>
<dbReference type="PANTHER" id="PTHR21529">
    <property type="entry name" value="MAMMARY TURMOR VIRUS RECEPTOR HOMOLOG 1, 2 MTVR1, 2"/>
    <property type="match status" value="1"/>
</dbReference>
<dbReference type="Gene3D" id="1.25.40.10">
    <property type="entry name" value="Tetratricopeptide repeat domain"/>
    <property type="match status" value="1"/>
</dbReference>
<keyword evidence="1 5" id="KW-0547">Nucleotide-binding</keyword>
<dbReference type="SUPFAM" id="SSF48452">
    <property type="entry name" value="TPR-like"/>
    <property type="match status" value="1"/>
</dbReference>
<dbReference type="Proteomes" id="UP000242287">
    <property type="component" value="Unassembled WGS sequence"/>
</dbReference>
<reference evidence="8 9" key="1">
    <citation type="submission" date="2014-02" db="EMBL/GenBank/DDBJ databases">
        <title>Transposable element dynamics among asymbiotic and ectomycorrhizal Amanita fungi.</title>
        <authorList>
            <consortium name="DOE Joint Genome Institute"/>
            <person name="Hess J."/>
            <person name="Skrede I."/>
            <person name="Wolfe B."/>
            <person name="LaButti K."/>
            <person name="Ohm R.A."/>
            <person name="Grigoriev I.V."/>
            <person name="Pringle A."/>
        </authorList>
    </citation>
    <scope>NUCLEOTIDE SEQUENCE [LARGE SCALE GENOMIC DNA]</scope>
    <source>
        <strain evidence="8 9">SKay4041</strain>
    </source>
</reference>
<dbReference type="GO" id="GO:0016787">
    <property type="term" value="F:hydrolase activity"/>
    <property type="evidence" value="ECO:0007669"/>
    <property type="project" value="UniProtKB-UniRule"/>
</dbReference>
<evidence type="ECO:0000313" key="9">
    <source>
        <dbReference type="Proteomes" id="UP000242287"/>
    </source>
</evidence>
<dbReference type="InterPro" id="IPR039904">
    <property type="entry name" value="TRANK1"/>
</dbReference>
<dbReference type="SUPFAM" id="SSF52540">
    <property type="entry name" value="P-loop containing nucleoside triphosphate hydrolases"/>
    <property type="match status" value="1"/>
</dbReference>
<feature type="binding site" evidence="5">
    <location>
        <begin position="495"/>
        <end position="502"/>
    </location>
    <ligand>
        <name>ATP</name>
        <dbReference type="ChEBI" id="CHEBI:30616"/>
    </ligand>
</feature>
<feature type="compositionally biased region" description="Acidic residues" evidence="6">
    <location>
        <begin position="1945"/>
        <end position="1959"/>
    </location>
</feature>
<evidence type="ECO:0000256" key="4">
    <source>
        <dbReference type="ARBA" id="ARBA00022840"/>
    </source>
</evidence>
<protein>
    <recommendedName>
        <fullName evidence="7">UvrD-like helicase ATP-binding domain-containing protein</fullName>
    </recommendedName>
</protein>
<dbReference type="Gene3D" id="3.40.50.300">
    <property type="entry name" value="P-loop containing nucleotide triphosphate hydrolases"/>
    <property type="match status" value="2"/>
</dbReference>
<dbReference type="GO" id="GO:0004386">
    <property type="term" value="F:helicase activity"/>
    <property type="evidence" value="ECO:0007669"/>
    <property type="project" value="UniProtKB-UniRule"/>
</dbReference>
<gene>
    <name evidence="8" type="ORF">AMATHDRAFT_85569</name>
</gene>
<evidence type="ECO:0000256" key="1">
    <source>
        <dbReference type="ARBA" id="ARBA00022741"/>
    </source>
</evidence>
<keyword evidence="2 5" id="KW-0378">Hydrolase</keyword>
<dbReference type="InterPro" id="IPR014017">
    <property type="entry name" value="DNA_helicase_UvrD-like_C"/>
</dbReference>
<dbReference type="PROSITE" id="PS51198">
    <property type="entry name" value="UVRD_HELICASE_ATP_BIND"/>
    <property type="match status" value="1"/>
</dbReference>
<evidence type="ECO:0000256" key="3">
    <source>
        <dbReference type="ARBA" id="ARBA00022806"/>
    </source>
</evidence>
<dbReference type="PANTHER" id="PTHR21529:SF4">
    <property type="entry name" value="TPR AND ANKYRIN REPEAT-CONTAINING PROTEIN 1"/>
    <property type="match status" value="1"/>
</dbReference>
<dbReference type="InterPro" id="IPR027417">
    <property type="entry name" value="P-loop_NTPase"/>
</dbReference>
<dbReference type="InterPro" id="IPR014016">
    <property type="entry name" value="UvrD-like_ATP-bd"/>
</dbReference>
<name>A0A2A9NQW5_9AGAR</name>
<dbReference type="OrthoDB" id="3156807at2759"/>
<feature type="domain" description="UvrD-like helicase ATP-binding" evidence="7">
    <location>
        <begin position="474"/>
        <end position="845"/>
    </location>
</feature>
<proteinExistence type="predicted"/>
<dbReference type="Pfam" id="PF13361">
    <property type="entry name" value="UvrD_C"/>
    <property type="match status" value="1"/>
</dbReference>
<evidence type="ECO:0000256" key="5">
    <source>
        <dbReference type="PROSITE-ProRule" id="PRU00560"/>
    </source>
</evidence>
<keyword evidence="9" id="KW-1185">Reference proteome</keyword>
<dbReference type="InterPro" id="IPR011990">
    <property type="entry name" value="TPR-like_helical_dom_sf"/>
</dbReference>
<feature type="region of interest" description="Disordered" evidence="6">
    <location>
        <begin position="1917"/>
        <end position="1959"/>
    </location>
</feature>
<feature type="non-terminal residue" evidence="8">
    <location>
        <position position="2182"/>
    </location>
</feature>
<sequence length="2182" mass="251639">MADYAELVSSFISSAYQIEHVFNVFGQVLSDTNIMSILDEVIAAGDIRLLVLLFTGDNGDLETSNTMPISDWVLEQFPTDASEYEVSTTARLLTTLSMFFTFNALLLNHRELSMELGRYHKQVMATIPAIRALTAMHVGVPREGNKSWNTKKHIDFAEDASDDLRSLRDLDIAPPDDPSQVEKCLEEVLGRQRHILRFYLQIFCNQEFKHDVRASVTQGDHDQPSQSVQHTIPCVKEENINTQGIEPNNHVLHPIPLNPHLESIGGFGIWPILMSTRASKHLREARRKDRSIFLSILKKIRDLSHGDFHGDNQRPIQHSNESLPIFEARAQYNARIVYHIDCAVETSKEERQGKYDSSLTTSDTIIPFLVIRIFGIYNASDLDNRMWDAIGKQLYAKGDLYRSRCTSRTKLHGDSRTFIPTTFLPRVSLEDSTSISDLGSDDLELQPILILQKFVPFSKALLYSIYADLDATFPFEVSIEEQCIIEHPFSCYVLGRSGTGKTTTMLHKMLWIEKSFELDCDPISKPRQIFITRSSDLAKKVEEYFSKMMESVGMSAKSPQELKAIAGDRKHKLDKHDLFDHDEDIHWNSHLPSKFSELRAEHFPLFITFDHLCSLLQLDFMQDERVVADVEPIKMTMMEHNFVSFNKFLSEYWTHFDQTLTKGLDPYMVFSEIHGVIQGSERAAQSPQQYLDLGAYESLSMRTNATFSRMRSTIFTLYQSYQKKRREYGHFDAAERTHTLLRKIRELGFPGEKVDYLYVDEAQDNLMIDALLLRCMCSNPHGLFWAGDTAQTIFPGSSFRFQDLKSAVYRMERQSDLLDLHCPLEKGNNSEINKTFLLTTNYRSHSGIVNCARSVVELIQHNWPYSIDILAPERGLHAGPSPIFLDVCDTDSLQYVKYYPPTYKISTLKYSQEQFLFGAKEEALEFGATQCILVRNEAARDELRAKVGDIGIVLTVYESKGLEFNDVLLYNFFSNSNQSETHWRLISSSSPNETTMPRFDEIKHGGLCVELKTLYVAMTRAKKNLWIADCSKTANPMKAYWFDRKLINICAIDEELPKLAETSTPEQWATTGRSLFDRKQYSQAKNCFRRALCPREEAMANAYALRNEAERLPSSSEKRPRLQKHRAYLNAAHAFLHCTSVAVDPTVYFRRAGECFELGEDYLEAAQAYYKGGNFTKVVLVYRKLGMLEEAISVVIENEDKVQPEIAQNIQSTGKLFHLSRVRTDQSALEKSMPLFSSVEEQLEYADDMGLDDARVAILLSTGKNDDAAEFFQSNGRTLDAVNLLMVQTQDKSSMRKAMSYILRGLWKELPFGHSLTDDNPAVAQLMDLGSQINFNCLSLKDIAEFQMFQAIRKDDRSALVQLGGSLWKSQNEAVAVRCFEHIYARYPLLSNHSLQELSESMDHFASYVRSVYTLVFHNDPTASPVVLDLFGIESQGDQFLVPKNTMIDLDQFPGKAIDGQVMVDKVHLLKMLRVALRKHLENLLLKEEELCYRARPMNPCMHYIIYGTCRESECRNEHIHRQQMDKTWFNSRIQIHLSQVSIIQTIAPILSTTIFNDLRWKWIARFYEALHPPFHIIGTEADLDPAVIPKFEEHLKRLKMWVHDLIYKLTYSPLDRFLTNLLRYVSMGLYFDTAEIHTHIYRSRYLTYDRIPDYVRKGDGYIVFDVLSCLQARAHDWDSLTLGILFVKHVVDKFLPIDIGTFCDFLELLCGSLFISKSRRDHRGTIHDILLPRSWWIKLILVPDRSQKKSIQLHWLLIDIFTQLLSQLLDLKAENLLWHSKPVTANGRTTHYWFCVSRLCRMASLYGYNMKTRYLIVNMFKRLSIPNIQIPHTCNLGSYKRRYFQMTSWKGVLPALHHSGFGLQREELLLVWYETIPIPQGAHGERYFRRIFYIDVKQLEDGLIGERMISVVKTTGYTSDRQAEPGDMENADQPPQGMGPGDPMEGDETVTDEKEETFDETIMPAPQMLFDALTEEKEKAGRLILWVYTSYLKRKRPISNNSMQRMHIFTTYLEQSRRMEWPARSQYRFLYRGPLPHLLYCLEKAKMDISAKKNKAKKLLNDLRPENIENANKRLTEISWVDSFFPGVKHIDDISFREKTKMIHFLEKNLKANSDFHQAQDCQALRSLVQKAATFLEESGHVREQWEDLEIAVKGIVKESVVKRKERGELNLSERVLDVMI</sequence>
<evidence type="ECO:0000256" key="2">
    <source>
        <dbReference type="ARBA" id="ARBA00022801"/>
    </source>
</evidence>
<dbReference type="Pfam" id="PF00580">
    <property type="entry name" value="UvrD-helicase"/>
    <property type="match status" value="1"/>
</dbReference>